<evidence type="ECO:0000313" key="1">
    <source>
        <dbReference type="EMBL" id="SFE78202.1"/>
    </source>
</evidence>
<dbReference type="RefSeq" id="WP_091203770.1">
    <property type="nucleotide sequence ID" value="NZ_FONQ01000004.1"/>
</dbReference>
<dbReference type="AlphaFoldDB" id="A0A1I2DCA5"/>
<evidence type="ECO:0000313" key="2">
    <source>
        <dbReference type="Proteomes" id="UP000198596"/>
    </source>
</evidence>
<keyword evidence="2" id="KW-1185">Reference proteome</keyword>
<dbReference type="Proteomes" id="UP000198596">
    <property type="component" value="Unassembled WGS sequence"/>
</dbReference>
<dbReference type="InterPro" id="IPR014985">
    <property type="entry name" value="WbqC"/>
</dbReference>
<accession>A0A1I2DCA5</accession>
<protein>
    <submittedName>
        <fullName evidence="1">WbqC-like protein family protein</fullName>
    </submittedName>
</protein>
<dbReference type="EMBL" id="FONQ01000004">
    <property type="protein sequence ID" value="SFE78202.1"/>
    <property type="molecule type" value="Genomic_DNA"/>
</dbReference>
<name>A0A1I2DCA5_9FLAO</name>
<dbReference type="Pfam" id="PF08889">
    <property type="entry name" value="WbqC"/>
    <property type="match status" value="1"/>
</dbReference>
<reference evidence="2" key="1">
    <citation type="submission" date="2016-10" db="EMBL/GenBank/DDBJ databases">
        <authorList>
            <person name="Varghese N."/>
            <person name="Submissions S."/>
        </authorList>
    </citation>
    <scope>NUCLEOTIDE SEQUENCE [LARGE SCALE GENOMIC DNA]</scope>
    <source>
        <strain evidence="2">CGMCC 1.9227</strain>
    </source>
</reference>
<gene>
    <name evidence="1" type="ORF">SAMN04488131_10424</name>
</gene>
<organism evidence="1 2">
    <name type="scientific">Flavobacterium xueshanense</name>
    <dbReference type="NCBI Taxonomy" id="935223"/>
    <lineage>
        <taxon>Bacteria</taxon>
        <taxon>Pseudomonadati</taxon>
        <taxon>Bacteroidota</taxon>
        <taxon>Flavobacteriia</taxon>
        <taxon>Flavobacteriales</taxon>
        <taxon>Flavobacteriaceae</taxon>
        <taxon>Flavobacterium</taxon>
    </lineage>
</organism>
<dbReference type="OrthoDB" id="1523452at2"/>
<proteinExistence type="predicted"/>
<sequence>MNILLHPTYFPSISHFAAMVQSENITFEIEDNFQKQTNRNRAYIYSPNGIQLLNIPVKHSKESHQKTKDIRIETEFDWQKQHFKSLEAAYRSSPFFEFFEDDLRPFFEKKHKFLLDLNFEALEVVSKCLRMKMTYTTTTEYFHEVDTTVITDYRTLVNGKKDLSIFENYTQVFDDKHGFINNLSVLDLLFNEGKYAMDYLKKQQLIIE</sequence>
<dbReference type="STRING" id="935223.SAMN04488131_10424"/>